<sequence>MLDKLLEYDRELLIFLNNLGIEDYDYFWQTITQPIVWIPLYIFILILVFKTYQKEPLRKSILLTLAVVLTTSLITSLVKAIIARTRPSGNSDLTELIRVIIEPNSYSFFSGHAANSFALTTFIVLILRNKYQWIYILYIWPVFFSFSRIYVGVHYPSDILAGALVGTLIALFFYQIHKKMDP</sequence>
<dbReference type="PANTHER" id="PTHR14969:SF13">
    <property type="entry name" value="AT30094P"/>
    <property type="match status" value="1"/>
</dbReference>
<feature type="transmembrane region" description="Helical" evidence="1">
    <location>
        <begin position="26"/>
        <end position="49"/>
    </location>
</feature>
<dbReference type="RefSeq" id="WP_277898045.1">
    <property type="nucleotide sequence ID" value="NZ_JAPMUA010000001.1"/>
</dbReference>
<feature type="transmembrane region" description="Helical" evidence="1">
    <location>
        <begin position="61"/>
        <end position="82"/>
    </location>
</feature>
<evidence type="ECO:0000259" key="2">
    <source>
        <dbReference type="SMART" id="SM00014"/>
    </source>
</evidence>
<gene>
    <name evidence="3" type="ORF">OSR52_00210</name>
</gene>
<proteinExistence type="predicted"/>
<dbReference type="InterPro" id="IPR036938">
    <property type="entry name" value="PAP2/HPO_sf"/>
</dbReference>
<keyword evidence="1" id="KW-0472">Membrane</keyword>
<feature type="domain" description="Phosphatidic acid phosphatase type 2/haloperoxidase" evidence="2">
    <location>
        <begin position="61"/>
        <end position="174"/>
    </location>
</feature>
<organism evidence="3 4">
    <name type="scientific">Galbibacter pacificus</name>
    <dbReference type="NCBI Taxonomy" id="2996052"/>
    <lineage>
        <taxon>Bacteria</taxon>
        <taxon>Pseudomonadati</taxon>
        <taxon>Bacteroidota</taxon>
        <taxon>Flavobacteriia</taxon>
        <taxon>Flavobacteriales</taxon>
        <taxon>Flavobacteriaceae</taxon>
        <taxon>Galbibacter</taxon>
    </lineage>
</organism>
<name>A0ABT6FLZ8_9FLAO</name>
<feature type="transmembrane region" description="Helical" evidence="1">
    <location>
        <begin position="159"/>
        <end position="176"/>
    </location>
</feature>
<evidence type="ECO:0000256" key="1">
    <source>
        <dbReference type="SAM" id="Phobius"/>
    </source>
</evidence>
<dbReference type="SUPFAM" id="SSF48317">
    <property type="entry name" value="Acid phosphatase/Vanadium-dependent haloperoxidase"/>
    <property type="match status" value="1"/>
</dbReference>
<evidence type="ECO:0000313" key="3">
    <source>
        <dbReference type="EMBL" id="MDG3584270.1"/>
    </source>
</evidence>
<dbReference type="PANTHER" id="PTHR14969">
    <property type="entry name" value="SPHINGOSINE-1-PHOSPHATE PHOSPHOHYDROLASE"/>
    <property type="match status" value="1"/>
</dbReference>
<keyword evidence="1" id="KW-0812">Transmembrane</keyword>
<keyword evidence="1" id="KW-1133">Transmembrane helix</keyword>
<dbReference type="CDD" id="cd03395">
    <property type="entry name" value="PAP2_like_4"/>
    <property type="match status" value="1"/>
</dbReference>
<dbReference type="Proteomes" id="UP001153642">
    <property type="component" value="Unassembled WGS sequence"/>
</dbReference>
<feature type="transmembrane region" description="Helical" evidence="1">
    <location>
        <begin position="106"/>
        <end position="127"/>
    </location>
</feature>
<reference evidence="3" key="1">
    <citation type="submission" date="2022-11" db="EMBL/GenBank/DDBJ databases">
        <title>High-quality draft genome sequence of Galbibacter sp. strain CMA-7.</title>
        <authorList>
            <person name="Wei L."/>
            <person name="Dong C."/>
            <person name="Shao Z."/>
        </authorList>
    </citation>
    <scope>NUCLEOTIDE SEQUENCE</scope>
    <source>
        <strain evidence="3">CMA-7</strain>
    </source>
</reference>
<evidence type="ECO:0000313" key="4">
    <source>
        <dbReference type="Proteomes" id="UP001153642"/>
    </source>
</evidence>
<accession>A0ABT6FLZ8</accession>
<comment type="caution">
    <text evidence="3">The sequence shown here is derived from an EMBL/GenBank/DDBJ whole genome shotgun (WGS) entry which is preliminary data.</text>
</comment>
<dbReference type="EMBL" id="JAPMUA010000001">
    <property type="protein sequence ID" value="MDG3584270.1"/>
    <property type="molecule type" value="Genomic_DNA"/>
</dbReference>
<dbReference type="Gene3D" id="1.20.144.10">
    <property type="entry name" value="Phosphatidic acid phosphatase type 2/haloperoxidase"/>
    <property type="match status" value="1"/>
</dbReference>
<dbReference type="SMART" id="SM00014">
    <property type="entry name" value="acidPPc"/>
    <property type="match status" value="1"/>
</dbReference>
<protein>
    <submittedName>
        <fullName evidence="3">Phosphatase PAP2 family protein</fullName>
    </submittedName>
</protein>
<dbReference type="InterPro" id="IPR000326">
    <property type="entry name" value="PAP2/HPO"/>
</dbReference>
<feature type="transmembrane region" description="Helical" evidence="1">
    <location>
        <begin position="134"/>
        <end position="153"/>
    </location>
</feature>
<dbReference type="Pfam" id="PF01569">
    <property type="entry name" value="PAP2"/>
    <property type="match status" value="1"/>
</dbReference>
<keyword evidence="4" id="KW-1185">Reference proteome</keyword>